<evidence type="ECO:0000313" key="3">
    <source>
        <dbReference type="Proteomes" id="UP001465976"/>
    </source>
</evidence>
<proteinExistence type="predicted"/>
<organism evidence="2 3">
    <name type="scientific">Marasmius crinis-equi</name>
    <dbReference type="NCBI Taxonomy" id="585013"/>
    <lineage>
        <taxon>Eukaryota</taxon>
        <taxon>Fungi</taxon>
        <taxon>Dikarya</taxon>
        <taxon>Basidiomycota</taxon>
        <taxon>Agaricomycotina</taxon>
        <taxon>Agaricomycetes</taxon>
        <taxon>Agaricomycetidae</taxon>
        <taxon>Agaricales</taxon>
        <taxon>Marasmiineae</taxon>
        <taxon>Marasmiaceae</taxon>
        <taxon>Marasmius</taxon>
    </lineage>
</organism>
<dbReference type="Gene3D" id="2.70.98.20">
    <property type="entry name" value="Copper amine oxidase, catalytic domain"/>
    <property type="match status" value="1"/>
</dbReference>
<accession>A0ABR3FDP1</accession>
<gene>
    <name evidence="2" type="ORF">V5O48_008690</name>
</gene>
<dbReference type="InterPro" id="IPR036460">
    <property type="entry name" value="Cu_amine_oxidase_C_sf"/>
</dbReference>
<protein>
    <submittedName>
        <fullName evidence="2">Uncharacterized protein</fullName>
    </submittedName>
</protein>
<reference evidence="2 3" key="1">
    <citation type="submission" date="2024-02" db="EMBL/GenBank/DDBJ databases">
        <title>A draft genome for the cacao thread blight pathogen Marasmius crinis-equi.</title>
        <authorList>
            <person name="Cohen S.P."/>
            <person name="Baruah I.K."/>
            <person name="Amoako-Attah I."/>
            <person name="Bukari Y."/>
            <person name="Meinhardt L.W."/>
            <person name="Bailey B.A."/>
        </authorList>
    </citation>
    <scope>NUCLEOTIDE SEQUENCE [LARGE SCALE GENOMIC DNA]</scope>
    <source>
        <strain evidence="2 3">GH-76</strain>
    </source>
</reference>
<sequence>MSRLGSIIYSFQAEPLIDVFLKPLRVTISRYIVALDDKGGVNTRSDTYTNHARRPSDPRLFTKFPRDAPSRKANVVSPSILRNPNLARFYRRTSCSRREDVQSDSTNNVWGGVPPVILGLTLSKTLAVGANWARYNLAVTQRKDTEPSWSSGWSTNLPGAPPFDFRRLSDDESGPGDMVQRRHPSPQCRAGDVSNTKTNFGTCNLQVHVPPDD</sequence>
<dbReference type="EMBL" id="JBAHYK010000523">
    <property type="protein sequence ID" value="KAL0573263.1"/>
    <property type="molecule type" value="Genomic_DNA"/>
</dbReference>
<name>A0ABR3FDP1_9AGAR</name>
<feature type="compositionally biased region" description="Polar residues" evidence="1">
    <location>
        <begin position="147"/>
        <end position="157"/>
    </location>
</feature>
<keyword evidence="3" id="KW-1185">Reference proteome</keyword>
<feature type="region of interest" description="Disordered" evidence="1">
    <location>
        <begin position="145"/>
        <end position="196"/>
    </location>
</feature>
<evidence type="ECO:0000256" key="1">
    <source>
        <dbReference type="SAM" id="MobiDB-lite"/>
    </source>
</evidence>
<dbReference type="Proteomes" id="UP001465976">
    <property type="component" value="Unassembled WGS sequence"/>
</dbReference>
<comment type="caution">
    <text evidence="2">The sequence shown here is derived from an EMBL/GenBank/DDBJ whole genome shotgun (WGS) entry which is preliminary data.</text>
</comment>
<evidence type="ECO:0000313" key="2">
    <source>
        <dbReference type="EMBL" id="KAL0573263.1"/>
    </source>
</evidence>
<dbReference type="SUPFAM" id="SSF49998">
    <property type="entry name" value="Amine oxidase catalytic domain"/>
    <property type="match status" value="1"/>
</dbReference>